<evidence type="ECO:0000256" key="7">
    <source>
        <dbReference type="SAM" id="SignalP"/>
    </source>
</evidence>
<dbReference type="PANTHER" id="PTHR23301">
    <property type="entry name" value="CHITIN BINDING PERITROPHIN-A"/>
    <property type="match status" value="1"/>
</dbReference>
<dbReference type="GO" id="GO:0008061">
    <property type="term" value="F:chitin binding"/>
    <property type="evidence" value="ECO:0007669"/>
    <property type="project" value="UniProtKB-KW"/>
</dbReference>
<keyword evidence="3" id="KW-0677">Repeat</keyword>
<keyword evidence="4" id="KW-1015">Disulfide bond</keyword>
<protein>
    <recommendedName>
        <fullName evidence="8">Chitin-binding type-2 domain-containing protein</fullName>
    </recommendedName>
</protein>
<feature type="compositionally biased region" description="Polar residues" evidence="6">
    <location>
        <begin position="253"/>
        <end position="264"/>
    </location>
</feature>
<evidence type="ECO:0000256" key="5">
    <source>
        <dbReference type="ARBA" id="ARBA00023180"/>
    </source>
</evidence>
<feature type="compositionally biased region" description="Acidic residues" evidence="6">
    <location>
        <begin position="367"/>
        <end position="377"/>
    </location>
</feature>
<evidence type="ECO:0000313" key="10">
    <source>
        <dbReference type="Proteomes" id="UP000594454"/>
    </source>
</evidence>
<dbReference type="Gene3D" id="2.170.140.10">
    <property type="entry name" value="Chitin binding domain"/>
    <property type="match status" value="5"/>
</dbReference>
<dbReference type="OrthoDB" id="6020543at2759"/>
<feature type="domain" description="Chitin-binding type-2" evidence="8">
    <location>
        <begin position="590"/>
        <end position="651"/>
    </location>
</feature>
<keyword evidence="1" id="KW-0147">Chitin-binding</keyword>
<feature type="compositionally biased region" description="Low complexity" evidence="6">
    <location>
        <begin position="399"/>
        <end position="411"/>
    </location>
</feature>
<feature type="domain" description="Chitin-binding type-2" evidence="8">
    <location>
        <begin position="178"/>
        <end position="236"/>
    </location>
</feature>
<dbReference type="SMART" id="SM00494">
    <property type="entry name" value="ChtBD2"/>
    <property type="match status" value="6"/>
</dbReference>
<dbReference type="InterPro" id="IPR036508">
    <property type="entry name" value="Chitin-bd_dom_sf"/>
</dbReference>
<keyword evidence="10" id="KW-1185">Reference proteome</keyword>
<feature type="domain" description="Chitin-binding type-2" evidence="8">
    <location>
        <begin position="473"/>
        <end position="533"/>
    </location>
</feature>
<keyword evidence="5" id="KW-0325">Glycoprotein</keyword>
<feature type="region of interest" description="Disordered" evidence="6">
    <location>
        <begin position="237"/>
        <end position="456"/>
    </location>
</feature>
<feature type="domain" description="Chitin-binding type-2" evidence="8">
    <location>
        <begin position="105"/>
        <end position="161"/>
    </location>
</feature>
<dbReference type="GO" id="GO:0005576">
    <property type="term" value="C:extracellular region"/>
    <property type="evidence" value="ECO:0007669"/>
    <property type="project" value="InterPro"/>
</dbReference>
<dbReference type="SUPFAM" id="SSF57625">
    <property type="entry name" value="Invertebrate chitin-binding proteins"/>
    <property type="match status" value="6"/>
</dbReference>
<dbReference type="AlphaFoldDB" id="A0A7R8YQI9"/>
<name>A0A7R8YQI9_HERIL</name>
<sequence length="651" mass="70723">MEKVNFLIAFLGLLLAISYHVYGARISVINEEKLSKGGQCDPHVNPFKTTFIPHPSDCSKFFMCQFGRSHETKCPVGLHFNIESSKCDYPALAKCKLIPSGSAAPPICPMFGFETKGIPKICSKYIECVHGRPYVRSCPASLFWSETGKRCDYAHKSECMKGNSVVSPGGDENEVTYTPDCPHVLDKDSFVAHPSDCTKYFQCWNGNAFVRHCPSGLHWNAVTNRCDWPFRANCSETTSTTTATEPTDNPTTESTGSPVIDTTQEPGEETTTDSSTTEISTSPPKPPATDAPGTETPGSEAPGTETTEEPGVDAPGIGEPETEAPETEAPETETPETEAPETEAPGTEAPETEVPGTETEIPGTEATETEEPETETPETERPGTAAPGTEAPETEAPETEVSVPEVPATELPETEAPETEAPGTDAPATEVPTSTTDPRINVSIPTFSTSPPLSHQTNSLLKAPQISLSFVQSRFCPPETDMKPSVKFRDAENSSQYYECENGAPQLRQCAEGQEWSEILQDCDWPSSTESAKITSRARFISVGCTSFLLRLGSTKIFVSCPSGLFWNQNVLACDAFANADCLSERQTSFNICPNPSDQQHIPDSVRFANPNNCRKFVQCKDGFAYHLECPAGLLWNNELGHCDWPEYVSC</sequence>
<feature type="compositionally biased region" description="Low complexity" evidence="6">
    <location>
        <begin position="237"/>
        <end position="252"/>
    </location>
</feature>
<evidence type="ECO:0000256" key="4">
    <source>
        <dbReference type="ARBA" id="ARBA00023157"/>
    </source>
</evidence>
<feature type="compositionally biased region" description="Low complexity" evidence="6">
    <location>
        <begin position="292"/>
        <end position="305"/>
    </location>
</feature>
<evidence type="ECO:0000256" key="3">
    <source>
        <dbReference type="ARBA" id="ARBA00022737"/>
    </source>
</evidence>
<feature type="chain" id="PRO_5031068800" description="Chitin-binding type-2 domain-containing protein" evidence="7">
    <location>
        <begin position="24"/>
        <end position="651"/>
    </location>
</feature>
<feature type="signal peptide" evidence="7">
    <location>
        <begin position="1"/>
        <end position="23"/>
    </location>
</feature>
<dbReference type="PANTHER" id="PTHR23301:SF0">
    <property type="entry name" value="CHITIN-BINDING TYPE-2 DOMAIN-CONTAINING PROTEIN-RELATED"/>
    <property type="match status" value="1"/>
</dbReference>
<reference evidence="9 10" key="1">
    <citation type="submission" date="2020-11" db="EMBL/GenBank/DDBJ databases">
        <authorList>
            <person name="Wallbank WR R."/>
            <person name="Pardo Diaz C."/>
            <person name="Kozak K."/>
            <person name="Martin S."/>
            <person name="Jiggins C."/>
            <person name="Moest M."/>
            <person name="Warren A I."/>
            <person name="Generalovic N T."/>
            <person name="Byers J.R.P. K."/>
            <person name="Montejo-Kovacevich G."/>
            <person name="Yen C E."/>
        </authorList>
    </citation>
    <scope>NUCLEOTIDE SEQUENCE [LARGE SCALE GENOMIC DNA]</scope>
</reference>
<dbReference type="Proteomes" id="UP000594454">
    <property type="component" value="Chromosome 2"/>
</dbReference>
<feature type="compositionally biased region" description="Low complexity" evidence="6">
    <location>
        <begin position="272"/>
        <end position="282"/>
    </location>
</feature>
<feature type="compositionally biased region" description="Acidic residues" evidence="6">
    <location>
        <begin position="320"/>
        <end position="341"/>
    </location>
</feature>
<keyword evidence="2 7" id="KW-0732">Signal</keyword>
<evidence type="ECO:0000256" key="1">
    <source>
        <dbReference type="ARBA" id="ARBA00022669"/>
    </source>
</evidence>
<dbReference type="Pfam" id="PF01607">
    <property type="entry name" value="CBM_14"/>
    <property type="match status" value="5"/>
</dbReference>
<dbReference type="InParanoid" id="A0A7R8YQI9"/>
<dbReference type="PROSITE" id="PS50940">
    <property type="entry name" value="CHIT_BIND_II"/>
    <property type="match status" value="5"/>
</dbReference>
<evidence type="ECO:0000313" key="9">
    <source>
        <dbReference type="EMBL" id="CAD7080520.1"/>
    </source>
</evidence>
<evidence type="ECO:0000259" key="8">
    <source>
        <dbReference type="PROSITE" id="PS50940"/>
    </source>
</evidence>
<feature type="compositionally biased region" description="Polar residues" evidence="6">
    <location>
        <begin position="431"/>
        <end position="456"/>
    </location>
</feature>
<dbReference type="EMBL" id="LR899010">
    <property type="protein sequence ID" value="CAD7080520.1"/>
    <property type="molecule type" value="Genomic_DNA"/>
</dbReference>
<evidence type="ECO:0000256" key="6">
    <source>
        <dbReference type="SAM" id="MobiDB-lite"/>
    </source>
</evidence>
<feature type="domain" description="Chitin-binding type-2" evidence="8">
    <location>
        <begin position="37"/>
        <end position="97"/>
    </location>
</feature>
<organism evidence="9 10">
    <name type="scientific">Hermetia illucens</name>
    <name type="common">Black soldier fly</name>
    <dbReference type="NCBI Taxonomy" id="343691"/>
    <lineage>
        <taxon>Eukaryota</taxon>
        <taxon>Metazoa</taxon>
        <taxon>Ecdysozoa</taxon>
        <taxon>Arthropoda</taxon>
        <taxon>Hexapoda</taxon>
        <taxon>Insecta</taxon>
        <taxon>Pterygota</taxon>
        <taxon>Neoptera</taxon>
        <taxon>Endopterygota</taxon>
        <taxon>Diptera</taxon>
        <taxon>Brachycera</taxon>
        <taxon>Stratiomyomorpha</taxon>
        <taxon>Stratiomyidae</taxon>
        <taxon>Hermetiinae</taxon>
        <taxon>Hermetia</taxon>
    </lineage>
</organism>
<feature type="compositionally biased region" description="Low complexity" evidence="6">
    <location>
        <begin position="342"/>
        <end position="366"/>
    </location>
</feature>
<dbReference type="InterPro" id="IPR002557">
    <property type="entry name" value="Chitin-bd_dom"/>
</dbReference>
<dbReference type="InterPro" id="IPR051940">
    <property type="entry name" value="Chitin_bind-dev_reg"/>
</dbReference>
<feature type="compositionally biased region" description="Low complexity" evidence="6">
    <location>
        <begin position="419"/>
        <end position="430"/>
    </location>
</feature>
<proteinExistence type="predicted"/>
<evidence type="ECO:0000256" key="2">
    <source>
        <dbReference type="ARBA" id="ARBA00022729"/>
    </source>
</evidence>
<gene>
    <name evidence="9" type="ORF">HERILL_LOCUS3669</name>
</gene>
<accession>A0A7R8YQI9</accession>
<feature type="compositionally biased region" description="Low complexity" evidence="6">
    <location>
        <begin position="382"/>
        <end position="391"/>
    </location>
</feature>